<dbReference type="Proteomes" id="UP000190367">
    <property type="component" value="Unassembled WGS sequence"/>
</dbReference>
<evidence type="ECO:0000256" key="2">
    <source>
        <dbReference type="ARBA" id="ARBA00022723"/>
    </source>
</evidence>
<dbReference type="GO" id="GO:0051604">
    <property type="term" value="P:protein maturation"/>
    <property type="evidence" value="ECO:0007669"/>
    <property type="project" value="InterPro"/>
</dbReference>
<dbReference type="GO" id="GO:0016151">
    <property type="term" value="F:nickel cation binding"/>
    <property type="evidence" value="ECO:0007669"/>
    <property type="project" value="InterPro"/>
</dbReference>
<dbReference type="PANTHER" id="PTHR34535">
    <property type="entry name" value="HYDROGENASE MATURATION FACTOR HYPA"/>
    <property type="match status" value="1"/>
</dbReference>
<name>A0A1T4U645_9BACT</name>
<evidence type="ECO:0000256" key="3">
    <source>
        <dbReference type="ARBA" id="ARBA00022833"/>
    </source>
</evidence>
<evidence type="ECO:0000256" key="1">
    <source>
        <dbReference type="ARBA" id="ARBA00022596"/>
    </source>
</evidence>
<evidence type="ECO:0000313" key="4">
    <source>
        <dbReference type="EMBL" id="SKA48153.1"/>
    </source>
</evidence>
<dbReference type="AlphaFoldDB" id="A0A1T4U645"/>
<evidence type="ECO:0000313" key="5">
    <source>
        <dbReference type="Proteomes" id="UP000190367"/>
    </source>
</evidence>
<organism evidence="4 5">
    <name type="scientific">Chitinophaga eiseniae</name>
    <dbReference type="NCBI Taxonomy" id="634771"/>
    <lineage>
        <taxon>Bacteria</taxon>
        <taxon>Pseudomonadati</taxon>
        <taxon>Bacteroidota</taxon>
        <taxon>Chitinophagia</taxon>
        <taxon>Chitinophagales</taxon>
        <taxon>Chitinophagaceae</taxon>
        <taxon>Chitinophaga</taxon>
    </lineage>
</organism>
<reference evidence="5" key="1">
    <citation type="submission" date="2017-02" db="EMBL/GenBank/DDBJ databases">
        <authorList>
            <person name="Varghese N."/>
            <person name="Submissions S."/>
        </authorList>
    </citation>
    <scope>NUCLEOTIDE SEQUENCE [LARGE SCALE GENOMIC DNA]</scope>
    <source>
        <strain evidence="5">DSM 22224</strain>
    </source>
</reference>
<gene>
    <name evidence="4" type="ORF">SAMN04488128_11025</name>
</gene>
<dbReference type="RefSeq" id="WP_078673330.1">
    <property type="nucleotide sequence ID" value="NZ_FUWZ01000010.1"/>
</dbReference>
<proteinExistence type="predicted"/>
<keyword evidence="3" id="KW-0862">Zinc</keyword>
<keyword evidence="1" id="KW-0533">Nickel</keyword>
<dbReference type="STRING" id="634771.SAMN04488128_11025"/>
<dbReference type="Gene3D" id="3.30.2320.80">
    <property type="match status" value="1"/>
</dbReference>
<dbReference type="EMBL" id="FUWZ01000010">
    <property type="protein sequence ID" value="SKA48153.1"/>
    <property type="molecule type" value="Genomic_DNA"/>
</dbReference>
<dbReference type="GO" id="GO:0008270">
    <property type="term" value="F:zinc ion binding"/>
    <property type="evidence" value="ECO:0007669"/>
    <property type="project" value="TreeGrafter"/>
</dbReference>
<dbReference type="Pfam" id="PF01155">
    <property type="entry name" value="HypA"/>
    <property type="match status" value="1"/>
</dbReference>
<protein>
    <submittedName>
        <fullName evidence="4">Hydrogenase nickel incorporation protein HypA/HybF</fullName>
    </submittedName>
</protein>
<accession>A0A1T4U645</accession>
<keyword evidence="5" id="KW-1185">Reference proteome</keyword>
<dbReference type="OrthoDB" id="9800361at2"/>
<keyword evidence="2" id="KW-0479">Metal-binding</keyword>
<sequence length="113" mass="12822">MHEVPIVRDIFNTLQESHPDKFDRITKVQVEAGLLCNVQPILIQNAFEAMILDEPQLAHIDLEVVLLPIIAHCDTCGKTFEVVRHRFVCACGAPSRKIMQGEELRISKVEFLT</sequence>
<dbReference type="InterPro" id="IPR000688">
    <property type="entry name" value="HypA/HybF"/>
</dbReference>
<dbReference type="PIRSF" id="PIRSF004761">
    <property type="entry name" value="Hydrgn_mat_HypA"/>
    <property type="match status" value="1"/>
</dbReference>
<dbReference type="PANTHER" id="PTHR34535:SF3">
    <property type="entry name" value="HYDROGENASE MATURATION FACTOR HYPA"/>
    <property type="match status" value="1"/>
</dbReference>